<proteinExistence type="predicted"/>
<protein>
    <submittedName>
        <fullName evidence="1">Uncharacterized protein</fullName>
    </submittedName>
</protein>
<name>A0ABW5U925_9SPHI</name>
<evidence type="ECO:0000313" key="2">
    <source>
        <dbReference type="Proteomes" id="UP001597418"/>
    </source>
</evidence>
<reference evidence="2" key="1">
    <citation type="journal article" date="2019" name="Int. J. Syst. Evol. Microbiol.">
        <title>The Global Catalogue of Microorganisms (GCM) 10K type strain sequencing project: providing services to taxonomists for standard genome sequencing and annotation.</title>
        <authorList>
            <consortium name="The Broad Institute Genomics Platform"/>
            <consortium name="The Broad Institute Genome Sequencing Center for Infectious Disease"/>
            <person name="Wu L."/>
            <person name="Ma J."/>
        </authorList>
    </citation>
    <scope>NUCLEOTIDE SEQUENCE [LARGE SCALE GENOMIC DNA]</scope>
    <source>
        <strain evidence="2">KCTC 42247</strain>
    </source>
</reference>
<dbReference type="EMBL" id="JBHUMB010000005">
    <property type="protein sequence ID" value="MFD2741952.1"/>
    <property type="molecule type" value="Genomic_DNA"/>
</dbReference>
<sequence length="180" mass="21648">MSNLIRLTVEPHVEIFINFWYGKKILLSEDNPITALLKSVFRPFDKVDPSKVRPSRKYDLGGWIDIIVSDGMLRKHGGYICGDDIKSFSKAVDLMIKQDMYRWCHHPNSTDKLVDYNIRRYIEFYNFYEDDITFDNLKRWYYRNRERREKRKVAEIKEPLLTIPLMIQEIPVEKTQFSLF</sequence>
<evidence type="ECO:0000313" key="1">
    <source>
        <dbReference type="EMBL" id="MFD2741952.1"/>
    </source>
</evidence>
<keyword evidence="2" id="KW-1185">Reference proteome</keyword>
<accession>A0ABW5U925</accession>
<organism evidence="1 2">
    <name type="scientific">Sphingobacterium populi</name>
    <dbReference type="NCBI Taxonomy" id="1812824"/>
    <lineage>
        <taxon>Bacteria</taxon>
        <taxon>Pseudomonadati</taxon>
        <taxon>Bacteroidota</taxon>
        <taxon>Sphingobacteriia</taxon>
        <taxon>Sphingobacteriales</taxon>
        <taxon>Sphingobacteriaceae</taxon>
        <taxon>Sphingobacterium</taxon>
    </lineage>
</organism>
<comment type="caution">
    <text evidence="1">The sequence shown here is derived from an EMBL/GenBank/DDBJ whole genome shotgun (WGS) entry which is preliminary data.</text>
</comment>
<dbReference type="RefSeq" id="WP_066753135.1">
    <property type="nucleotide sequence ID" value="NZ_JBHUMB010000005.1"/>
</dbReference>
<gene>
    <name evidence="1" type="ORF">ACFSQ6_00930</name>
</gene>
<dbReference type="Proteomes" id="UP001597418">
    <property type="component" value="Unassembled WGS sequence"/>
</dbReference>